<dbReference type="PANTHER" id="PTHR48062:SF68">
    <property type="entry name" value="LEUCINE-RICH REPEAT-CONTAINING N-TERMINAL PLANT-TYPE DOMAIN-CONTAINING PROTEIN"/>
    <property type="match status" value="1"/>
</dbReference>
<comment type="subcellular location">
    <subcellularLocation>
        <location evidence="1">Cell membrane</location>
    </subcellularLocation>
</comment>
<dbReference type="InterPro" id="IPR051502">
    <property type="entry name" value="RLP_Defense_Trigger"/>
</dbReference>
<evidence type="ECO:0000256" key="7">
    <source>
        <dbReference type="ARBA" id="ARBA00023136"/>
    </source>
</evidence>
<dbReference type="FunFam" id="3.80.10.10:FF:000213">
    <property type="entry name" value="Tyrosine-sulfated glycopeptide receptor 1"/>
    <property type="match status" value="1"/>
</dbReference>
<keyword evidence="5" id="KW-0732">Signal</keyword>
<keyword evidence="6" id="KW-0677">Repeat</keyword>
<evidence type="ECO:0000256" key="8">
    <source>
        <dbReference type="ARBA" id="ARBA00023170"/>
    </source>
</evidence>
<comment type="similarity">
    <text evidence="2">Belongs to the RLP family.</text>
</comment>
<feature type="transmembrane region" description="Helical" evidence="10">
    <location>
        <begin position="484"/>
        <end position="507"/>
    </location>
</feature>
<sequence>MWQHQSALQMINISRNYLAGQLPTNISSVLPNLLVIDASNNIISGHLPPSFCNISSMAIMDLSNNKVTGEVPTCLFTDLPSLDILKLSNNNLGGPILGGVSNLLVGAIFLDSNKFEGTLPSSLSGNPAIMDLHDNKLSGKFDASFWDLSSLQVLSVASNNLTGKIYPSICKLASLQILDMSDNSFVGSTPNCAGELKLYLLNMSQNSLSGFPSGFFDSSNITILDLRYNHFIGSLDWIHSLPQIKLLLLGGNRFEGQISPNICRLQYLSILDLSDNRISGSLPLASVASHDLDFLTLFELVSFGAVFSNMDMDDPSFTYDTSYDLRGFTFSTKGNVYAYSLSFFNLMFGIDLSGNILLGEIPWEIGNLSHVKSLNLSNNFFSGRIPTTLANMSAVESLDLSHNDLNGPIPWQLSQLWSLEVFSVAYNNLSGCIPDTGQFASFSTDSYIGNKNLGNACSVNSGRVPLPPAAPEDVGENKTSDDPVLYLVIAASFMLTFWATLAFSFCYPFGRSVILKLHHYSEELQCS</sequence>
<keyword evidence="9" id="KW-0325">Glycoprotein</keyword>
<keyword evidence="10" id="KW-0812">Transmembrane</keyword>
<evidence type="ECO:0000256" key="5">
    <source>
        <dbReference type="ARBA" id="ARBA00022729"/>
    </source>
</evidence>
<keyword evidence="8" id="KW-0675">Receptor</keyword>
<keyword evidence="7 10" id="KW-0472">Membrane</keyword>
<keyword evidence="3" id="KW-1003">Cell membrane</keyword>
<name>A0AAQ3UW03_PASNO</name>
<dbReference type="Proteomes" id="UP001341281">
    <property type="component" value="Chromosome 10"/>
</dbReference>
<dbReference type="SUPFAM" id="SSF52058">
    <property type="entry name" value="L domain-like"/>
    <property type="match status" value="2"/>
</dbReference>
<keyword evidence="4" id="KW-0433">Leucine-rich repeat</keyword>
<dbReference type="InterPro" id="IPR001611">
    <property type="entry name" value="Leu-rich_rpt"/>
</dbReference>
<reference evidence="11 12" key="1">
    <citation type="submission" date="2024-02" db="EMBL/GenBank/DDBJ databases">
        <title>High-quality chromosome-scale genome assembly of Pensacola bahiagrass (Paspalum notatum Flugge var. saurae).</title>
        <authorList>
            <person name="Vega J.M."/>
            <person name="Podio M."/>
            <person name="Orjuela J."/>
            <person name="Siena L.A."/>
            <person name="Pessino S.C."/>
            <person name="Combes M.C."/>
            <person name="Mariac C."/>
            <person name="Albertini E."/>
            <person name="Pupilli F."/>
            <person name="Ortiz J.P.A."/>
            <person name="Leblanc O."/>
        </authorList>
    </citation>
    <scope>NUCLEOTIDE SEQUENCE [LARGE SCALE GENOMIC DNA]</scope>
    <source>
        <strain evidence="11">R1</strain>
        <tissue evidence="11">Leaf</tissue>
    </source>
</reference>
<evidence type="ECO:0000256" key="4">
    <source>
        <dbReference type="ARBA" id="ARBA00022614"/>
    </source>
</evidence>
<evidence type="ECO:0000256" key="6">
    <source>
        <dbReference type="ARBA" id="ARBA00022737"/>
    </source>
</evidence>
<evidence type="ECO:0000256" key="9">
    <source>
        <dbReference type="ARBA" id="ARBA00023180"/>
    </source>
</evidence>
<dbReference type="AlphaFoldDB" id="A0AAQ3UW03"/>
<keyword evidence="12" id="KW-1185">Reference proteome</keyword>
<gene>
    <name evidence="11" type="ORF">U9M48_044896</name>
</gene>
<dbReference type="EMBL" id="CP144754">
    <property type="protein sequence ID" value="WVZ99629.1"/>
    <property type="molecule type" value="Genomic_DNA"/>
</dbReference>
<dbReference type="Gene3D" id="3.80.10.10">
    <property type="entry name" value="Ribonuclease Inhibitor"/>
    <property type="match status" value="2"/>
</dbReference>
<keyword evidence="10" id="KW-1133">Transmembrane helix</keyword>
<proteinExistence type="inferred from homology"/>
<accession>A0AAQ3UW03</accession>
<organism evidence="11 12">
    <name type="scientific">Paspalum notatum var. saurae</name>
    <dbReference type="NCBI Taxonomy" id="547442"/>
    <lineage>
        <taxon>Eukaryota</taxon>
        <taxon>Viridiplantae</taxon>
        <taxon>Streptophyta</taxon>
        <taxon>Embryophyta</taxon>
        <taxon>Tracheophyta</taxon>
        <taxon>Spermatophyta</taxon>
        <taxon>Magnoliopsida</taxon>
        <taxon>Liliopsida</taxon>
        <taxon>Poales</taxon>
        <taxon>Poaceae</taxon>
        <taxon>PACMAD clade</taxon>
        <taxon>Panicoideae</taxon>
        <taxon>Andropogonodae</taxon>
        <taxon>Paspaleae</taxon>
        <taxon>Paspalinae</taxon>
        <taxon>Paspalum</taxon>
    </lineage>
</organism>
<dbReference type="FunFam" id="3.80.10.10:FF:000041">
    <property type="entry name" value="LRR receptor-like serine/threonine-protein kinase ERECTA"/>
    <property type="match status" value="1"/>
</dbReference>
<dbReference type="GO" id="GO:0005886">
    <property type="term" value="C:plasma membrane"/>
    <property type="evidence" value="ECO:0007669"/>
    <property type="project" value="UniProtKB-SubCell"/>
</dbReference>
<evidence type="ECO:0000256" key="10">
    <source>
        <dbReference type="SAM" id="Phobius"/>
    </source>
</evidence>
<evidence type="ECO:0000313" key="11">
    <source>
        <dbReference type="EMBL" id="WVZ99629.1"/>
    </source>
</evidence>
<evidence type="ECO:0000256" key="1">
    <source>
        <dbReference type="ARBA" id="ARBA00004236"/>
    </source>
</evidence>
<dbReference type="Pfam" id="PF00560">
    <property type="entry name" value="LRR_1"/>
    <property type="match status" value="2"/>
</dbReference>
<evidence type="ECO:0000256" key="2">
    <source>
        <dbReference type="ARBA" id="ARBA00009592"/>
    </source>
</evidence>
<dbReference type="InterPro" id="IPR032675">
    <property type="entry name" value="LRR_dom_sf"/>
</dbReference>
<dbReference type="Pfam" id="PF13855">
    <property type="entry name" value="LRR_8"/>
    <property type="match status" value="2"/>
</dbReference>
<dbReference type="PANTHER" id="PTHR48062">
    <property type="entry name" value="RECEPTOR-LIKE PROTEIN 14"/>
    <property type="match status" value="1"/>
</dbReference>
<protein>
    <submittedName>
        <fullName evidence="11">Uncharacterized protein</fullName>
    </submittedName>
</protein>
<evidence type="ECO:0000256" key="3">
    <source>
        <dbReference type="ARBA" id="ARBA00022475"/>
    </source>
</evidence>
<evidence type="ECO:0000313" key="12">
    <source>
        <dbReference type="Proteomes" id="UP001341281"/>
    </source>
</evidence>